<dbReference type="EMBL" id="WOWR01000005">
    <property type="protein sequence ID" value="KAF0255745.1"/>
    <property type="molecule type" value="Genomic_DNA"/>
</dbReference>
<name>A0A7V8EJ74_PSEPU</name>
<dbReference type="Proteomes" id="UP000442695">
    <property type="component" value="Unassembled WGS sequence"/>
</dbReference>
<evidence type="ECO:0000313" key="3">
    <source>
        <dbReference type="Proteomes" id="UP000442695"/>
    </source>
</evidence>
<proteinExistence type="predicted"/>
<gene>
    <name evidence="2" type="ORF">GN299_06550</name>
</gene>
<dbReference type="AlphaFoldDB" id="A0A7V8EJ74"/>
<keyword evidence="1" id="KW-1133">Transmembrane helix</keyword>
<protein>
    <submittedName>
        <fullName evidence="2">Uncharacterized protein</fullName>
    </submittedName>
</protein>
<feature type="transmembrane region" description="Helical" evidence="1">
    <location>
        <begin position="12"/>
        <end position="34"/>
    </location>
</feature>
<accession>A0A7V8EJ74</accession>
<sequence>MQIDPKYNLELLVAFTIGATMTASGFVLAASSAWMMGTGWPAAAVAFCVFLVPLTKAIVTYRKVRKTIPGRGEGK</sequence>
<evidence type="ECO:0000313" key="2">
    <source>
        <dbReference type="EMBL" id="KAF0255745.1"/>
    </source>
</evidence>
<organism evidence="2 3">
    <name type="scientific">Pseudomonas putida</name>
    <name type="common">Arthrobacter siderocapsulatus</name>
    <dbReference type="NCBI Taxonomy" id="303"/>
    <lineage>
        <taxon>Bacteria</taxon>
        <taxon>Pseudomonadati</taxon>
        <taxon>Pseudomonadota</taxon>
        <taxon>Gammaproteobacteria</taxon>
        <taxon>Pseudomonadales</taxon>
        <taxon>Pseudomonadaceae</taxon>
        <taxon>Pseudomonas</taxon>
    </lineage>
</organism>
<dbReference type="RefSeq" id="WP_156858639.1">
    <property type="nucleotide sequence ID" value="NZ_WOWR01000005.1"/>
</dbReference>
<comment type="caution">
    <text evidence="2">The sequence shown here is derived from an EMBL/GenBank/DDBJ whole genome shotgun (WGS) entry which is preliminary data.</text>
</comment>
<keyword evidence="1" id="KW-0812">Transmembrane</keyword>
<feature type="transmembrane region" description="Helical" evidence="1">
    <location>
        <begin position="40"/>
        <end position="59"/>
    </location>
</feature>
<keyword evidence="1" id="KW-0472">Membrane</keyword>
<reference evidence="2 3" key="1">
    <citation type="submission" date="2019-12" db="EMBL/GenBank/DDBJ databases">
        <authorList>
            <person name="Woiski C."/>
        </authorList>
    </citation>
    <scope>NUCLEOTIDE SEQUENCE [LARGE SCALE GENOMIC DNA]</scope>
    <source>
        <strain evidence="2 3">BOE100</strain>
    </source>
</reference>
<evidence type="ECO:0000256" key="1">
    <source>
        <dbReference type="SAM" id="Phobius"/>
    </source>
</evidence>